<reference evidence="1" key="1">
    <citation type="journal article" date="2015" name="Nature">
        <title>Complex archaea that bridge the gap between prokaryotes and eukaryotes.</title>
        <authorList>
            <person name="Spang A."/>
            <person name="Saw J.H."/>
            <person name="Jorgensen S.L."/>
            <person name="Zaremba-Niedzwiedzka K."/>
            <person name="Martijn J."/>
            <person name="Lind A.E."/>
            <person name="van Eijk R."/>
            <person name="Schleper C."/>
            <person name="Guy L."/>
            <person name="Ettema T.J."/>
        </authorList>
    </citation>
    <scope>NUCLEOTIDE SEQUENCE</scope>
</reference>
<protein>
    <submittedName>
        <fullName evidence="1">Uncharacterized protein</fullName>
    </submittedName>
</protein>
<dbReference type="AlphaFoldDB" id="A0A0F9I050"/>
<name>A0A0F9I050_9ZZZZ</name>
<gene>
    <name evidence="1" type="ORF">LCGC14_1936630</name>
</gene>
<accession>A0A0F9I050</accession>
<organism evidence="1">
    <name type="scientific">marine sediment metagenome</name>
    <dbReference type="NCBI Taxonomy" id="412755"/>
    <lineage>
        <taxon>unclassified sequences</taxon>
        <taxon>metagenomes</taxon>
        <taxon>ecological metagenomes</taxon>
    </lineage>
</organism>
<proteinExistence type="predicted"/>
<evidence type="ECO:0000313" key="1">
    <source>
        <dbReference type="EMBL" id="KKL87245.1"/>
    </source>
</evidence>
<sequence length="60" mass="6885">MKLSEYATIHNLKTPEDWKEYFRKNMLTGQVPVALYSCVRCDEIVDIPTAKECSGCKSRS</sequence>
<dbReference type="EMBL" id="LAZR01020885">
    <property type="protein sequence ID" value="KKL87245.1"/>
    <property type="molecule type" value="Genomic_DNA"/>
</dbReference>
<comment type="caution">
    <text evidence="1">The sequence shown here is derived from an EMBL/GenBank/DDBJ whole genome shotgun (WGS) entry which is preliminary data.</text>
</comment>